<dbReference type="Proteomes" id="UP000029121">
    <property type="component" value="Unassembled WGS sequence"/>
</dbReference>
<evidence type="ECO:0000313" key="1">
    <source>
        <dbReference type="EMBL" id="EOA25024.1"/>
    </source>
</evidence>
<gene>
    <name evidence="1" type="ORF">CARUB_v10018331mg</name>
</gene>
<sequence length="83" mass="9844">MRAIPYLILECQISRNNSKKKKQIRYVYTLYICARVMEDTARLPLLSFSSTLLESLIRLRFSIYFERTLQESLSVVLQRCPSH</sequence>
<dbReference type="AlphaFoldDB" id="R0H6Y3"/>
<evidence type="ECO:0000313" key="2">
    <source>
        <dbReference type="Proteomes" id="UP000029121"/>
    </source>
</evidence>
<dbReference type="EMBL" id="KB870809">
    <property type="protein sequence ID" value="EOA25024.1"/>
    <property type="molecule type" value="Genomic_DNA"/>
</dbReference>
<keyword evidence="2" id="KW-1185">Reference proteome</keyword>
<protein>
    <submittedName>
        <fullName evidence="1">Uncharacterized protein</fullName>
    </submittedName>
</protein>
<name>R0H6Y3_9BRAS</name>
<proteinExistence type="predicted"/>
<organism evidence="1 2">
    <name type="scientific">Capsella rubella</name>
    <dbReference type="NCBI Taxonomy" id="81985"/>
    <lineage>
        <taxon>Eukaryota</taxon>
        <taxon>Viridiplantae</taxon>
        <taxon>Streptophyta</taxon>
        <taxon>Embryophyta</taxon>
        <taxon>Tracheophyta</taxon>
        <taxon>Spermatophyta</taxon>
        <taxon>Magnoliopsida</taxon>
        <taxon>eudicotyledons</taxon>
        <taxon>Gunneridae</taxon>
        <taxon>Pentapetalae</taxon>
        <taxon>rosids</taxon>
        <taxon>malvids</taxon>
        <taxon>Brassicales</taxon>
        <taxon>Brassicaceae</taxon>
        <taxon>Camelineae</taxon>
        <taxon>Capsella</taxon>
    </lineage>
</organism>
<accession>R0H6Y3</accession>
<reference evidence="2" key="1">
    <citation type="journal article" date="2013" name="Nat. Genet.">
        <title>The Capsella rubella genome and the genomic consequences of rapid mating system evolution.</title>
        <authorList>
            <person name="Slotte T."/>
            <person name="Hazzouri K.M."/>
            <person name="Agren J.A."/>
            <person name="Koenig D."/>
            <person name="Maumus F."/>
            <person name="Guo Y.L."/>
            <person name="Steige K."/>
            <person name="Platts A.E."/>
            <person name="Escobar J.S."/>
            <person name="Newman L.K."/>
            <person name="Wang W."/>
            <person name="Mandakova T."/>
            <person name="Vello E."/>
            <person name="Smith L.M."/>
            <person name="Henz S.R."/>
            <person name="Steffen J."/>
            <person name="Takuno S."/>
            <person name="Brandvain Y."/>
            <person name="Coop G."/>
            <person name="Andolfatto P."/>
            <person name="Hu T.T."/>
            <person name="Blanchette M."/>
            <person name="Clark R.M."/>
            <person name="Quesneville H."/>
            <person name="Nordborg M."/>
            <person name="Gaut B.S."/>
            <person name="Lysak M.A."/>
            <person name="Jenkins J."/>
            <person name="Grimwood J."/>
            <person name="Chapman J."/>
            <person name="Prochnik S."/>
            <person name="Shu S."/>
            <person name="Rokhsar D."/>
            <person name="Schmutz J."/>
            <person name="Weigel D."/>
            <person name="Wright S.I."/>
        </authorList>
    </citation>
    <scope>NUCLEOTIDE SEQUENCE [LARGE SCALE GENOMIC DNA]</scope>
    <source>
        <strain evidence="2">cv. Monte Gargano</strain>
    </source>
</reference>